<dbReference type="Proteomes" id="UP000031637">
    <property type="component" value="Chromosome"/>
</dbReference>
<dbReference type="Gene3D" id="1.25.40.10">
    <property type="entry name" value="Tetratricopeptide repeat domain"/>
    <property type="match status" value="3"/>
</dbReference>
<evidence type="ECO:0000259" key="2">
    <source>
        <dbReference type="PROSITE" id="PS50110"/>
    </source>
</evidence>
<evidence type="ECO:0000313" key="4">
    <source>
        <dbReference type="Proteomes" id="UP000031637"/>
    </source>
</evidence>
<dbReference type="OrthoDB" id="7298659at2"/>
<evidence type="ECO:0000256" key="1">
    <source>
        <dbReference type="PROSITE-ProRule" id="PRU00169"/>
    </source>
</evidence>
<dbReference type="AlphaFoldDB" id="W0SJJ3"/>
<dbReference type="PANTHER" id="PTHR43228">
    <property type="entry name" value="TWO-COMPONENT RESPONSE REGULATOR"/>
    <property type="match status" value="1"/>
</dbReference>
<dbReference type="HOGENOM" id="CLU_035496_1_0_4"/>
<gene>
    <name evidence="3" type="ORF">SUTH_03058</name>
</gene>
<feature type="modified residue" description="4-aspartylphosphate" evidence="1">
    <location>
        <position position="57"/>
    </location>
</feature>
<dbReference type="InterPro" id="IPR011006">
    <property type="entry name" value="CheY-like_superfamily"/>
</dbReference>
<protein>
    <recommendedName>
        <fullName evidence="2">Response regulatory domain-containing protein</fullName>
    </recommendedName>
</protein>
<keyword evidence="1" id="KW-0597">Phosphoprotein</keyword>
<reference evidence="3 4" key="1">
    <citation type="journal article" date="2014" name="Syst. Appl. Microbiol.">
        <title>Complete genomes of freshwater sulfur oxidizers Sulfuricella denitrificans skB26 and Sulfuritalea hydrogenivorans sk43H: genetic insights into the sulfur oxidation pathway of betaproteobacteria.</title>
        <authorList>
            <person name="Watanabe T."/>
            <person name="Kojima H."/>
            <person name="Fukui M."/>
        </authorList>
    </citation>
    <scope>NUCLEOTIDE SEQUENCE [LARGE SCALE GENOMIC DNA]</scope>
    <source>
        <strain evidence="3">DSM22779</strain>
    </source>
</reference>
<dbReference type="SUPFAM" id="SSF48452">
    <property type="entry name" value="TPR-like"/>
    <property type="match status" value="2"/>
</dbReference>
<dbReference type="Gene3D" id="1.20.58.2200">
    <property type="match status" value="1"/>
</dbReference>
<dbReference type="Pfam" id="PF14559">
    <property type="entry name" value="TPR_19"/>
    <property type="match status" value="1"/>
</dbReference>
<dbReference type="SUPFAM" id="SSF52172">
    <property type="entry name" value="CheY-like"/>
    <property type="match status" value="1"/>
</dbReference>
<dbReference type="InterPro" id="IPR038440">
    <property type="entry name" value="FimV_C_sf"/>
</dbReference>
<evidence type="ECO:0000313" key="3">
    <source>
        <dbReference type="EMBL" id="BAO30836.1"/>
    </source>
</evidence>
<proteinExistence type="predicted"/>
<dbReference type="SMART" id="SM00028">
    <property type="entry name" value="TPR"/>
    <property type="match status" value="4"/>
</dbReference>
<dbReference type="Gene3D" id="3.40.50.2300">
    <property type="match status" value="1"/>
</dbReference>
<dbReference type="RefSeq" id="WP_041100437.1">
    <property type="nucleotide sequence ID" value="NZ_AP012547.1"/>
</dbReference>
<dbReference type="KEGG" id="shd:SUTH_03058"/>
<dbReference type="Pfam" id="PF00072">
    <property type="entry name" value="Response_reg"/>
    <property type="match status" value="1"/>
</dbReference>
<dbReference type="InterPro" id="IPR019734">
    <property type="entry name" value="TPR_rpt"/>
</dbReference>
<dbReference type="InterPro" id="IPR011990">
    <property type="entry name" value="TPR-like_helical_dom_sf"/>
</dbReference>
<dbReference type="InterPro" id="IPR001789">
    <property type="entry name" value="Sig_transdc_resp-reg_receiver"/>
</dbReference>
<name>W0SJJ3_9PROT</name>
<dbReference type="PANTHER" id="PTHR43228:SF1">
    <property type="entry name" value="TWO-COMPONENT RESPONSE REGULATOR ARR22"/>
    <property type="match status" value="1"/>
</dbReference>
<dbReference type="InterPro" id="IPR052048">
    <property type="entry name" value="ST_Response_Regulator"/>
</dbReference>
<dbReference type="EMBL" id="AP012547">
    <property type="protein sequence ID" value="BAO30836.1"/>
    <property type="molecule type" value="Genomic_DNA"/>
</dbReference>
<organism evidence="3 4">
    <name type="scientific">Sulfuritalea hydrogenivorans sk43H</name>
    <dbReference type="NCBI Taxonomy" id="1223802"/>
    <lineage>
        <taxon>Bacteria</taxon>
        <taxon>Pseudomonadati</taxon>
        <taxon>Pseudomonadota</taxon>
        <taxon>Betaproteobacteria</taxon>
        <taxon>Nitrosomonadales</taxon>
        <taxon>Sterolibacteriaceae</taxon>
        <taxon>Sulfuritalea</taxon>
    </lineage>
</organism>
<sequence>MDLSKFRGLLIDDIPEMRSSVRIQLADCGVENCDTARNIKEALARIAVNRYDLIICDYNLGQGADGQQLLELVRRRKTLPLTTAFLMITGETAYEQVSTAAEYAPDDYLIKPFTSQTLYTRLERIIDKKQALRPIYLHLGERGDKQKALAECDALLAQQSRYALDVMRLKGDLLLAMQRNEEALALYQGVLDQRATPWASIGQARALAAKGHEAAAREHLGKALEAYPNYLAAYDSLARLLEKEDRTAAQQLVEQALKVAPSTQRQRQLGALALDNKDFTRAEEAFQRAVEKDRTGFFKSHDDYAGLAKSRVEQGKVKEALAAVKDMGQHFQRTPELAVHQAAVESIVHAKAGDATAAKAALERALAAVEPGMEVAASLELANACFASGDQEQARRILKNVAEDHQENEAVLERAQGVFRAAGLEKEGELFLEATKTAMVALNNDAVALAKSGELEKASAMLDEAADRLPNNAQVAINASIAAMMQIQRHGASAELVDKAHRYIVQADRANHEHPRLGEAVELYRKFAPEGAPTLALET</sequence>
<dbReference type="GO" id="GO:0000160">
    <property type="term" value="P:phosphorelay signal transduction system"/>
    <property type="evidence" value="ECO:0007669"/>
    <property type="project" value="InterPro"/>
</dbReference>
<dbReference type="Pfam" id="PF13432">
    <property type="entry name" value="TPR_16"/>
    <property type="match status" value="2"/>
</dbReference>
<dbReference type="SMART" id="SM00448">
    <property type="entry name" value="REC"/>
    <property type="match status" value="1"/>
</dbReference>
<accession>W0SJJ3</accession>
<feature type="domain" description="Response regulatory" evidence="2">
    <location>
        <begin position="7"/>
        <end position="126"/>
    </location>
</feature>
<dbReference type="STRING" id="1223802.SUTH_03058"/>
<keyword evidence="4" id="KW-1185">Reference proteome</keyword>
<dbReference type="PROSITE" id="PS50110">
    <property type="entry name" value="RESPONSE_REGULATORY"/>
    <property type="match status" value="1"/>
</dbReference>